<keyword evidence="2" id="KW-0479">Metal-binding</keyword>
<evidence type="ECO:0000256" key="3">
    <source>
        <dbReference type="ARBA" id="ARBA00022737"/>
    </source>
</evidence>
<dbReference type="FunFam" id="3.30.160.60:FF:000145">
    <property type="entry name" value="Zinc finger protein 574"/>
    <property type="match status" value="1"/>
</dbReference>
<evidence type="ECO:0000256" key="4">
    <source>
        <dbReference type="ARBA" id="ARBA00022771"/>
    </source>
</evidence>
<dbReference type="InterPro" id="IPR058196">
    <property type="entry name" value="zf-C2H2_STOP1/2_C"/>
</dbReference>
<dbReference type="Gene3D" id="3.30.160.60">
    <property type="entry name" value="Classic Zinc Finger"/>
    <property type="match status" value="2"/>
</dbReference>
<dbReference type="GO" id="GO:0008270">
    <property type="term" value="F:zinc ion binding"/>
    <property type="evidence" value="ECO:0007669"/>
    <property type="project" value="UniProtKB-KW"/>
</dbReference>
<name>A0AAV9AI01_ACOGR</name>
<dbReference type="SUPFAM" id="SSF57667">
    <property type="entry name" value="beta-beta-alpha zinc fingers"/>
    <property type="match status" value="1"/>
</dbReference>
<dbReference type="EMBL" id="JAUJYN010000009">
    <property type="protein sequence ID" value="KAK1263817.1"/>
    <property type="molecule type" value="Genomic_DNA"/>
</dbReference>
<keyword evidence="5" id="KW-0862">Zinc</keyword>
<dbReference type="AlphaFoldDB" id="A0AAV9AI01"/>
<dbReference type="InterPro" id="IPR013087">
    <property type="entry name" value="Znf_C2H2_type"/>
</dbReference>
<dbReference type="GO" id="GO:0010447">
    <property type="term" value="P:response to acidic pH"/>
    <property type="evidence" value="ECO:0007669"/>
    <property type="project" value="InterPro"/>
</dbReference>
<accession>A0AAV9AI01</accession>
<dbReference type="Pfam" id="PF00096">
    <property type="entry name" value="zf-C2H2"/>
    <property type="match status" value="1"/>
</dbReference>
<keyword evidence="6" id="KW-0805">Transcription regulation</keyword>
<gene>
    <name evidence="11" type="ORF">QJS04_geneDACA009348</name>
</gene>
<dbReference type="Pfam" id="PF23115">
    <property type="entry name" value="zf-C2H2_STOP2_3rd"/>
    <property type="match status" value="1"/>
</dbReference>
<evidence type="ECO:0000256" key="6">
    <source>
        <dbReference type="ARBA" id="ARBA00023015"/>
    </source>
</evidence>
<keyword evidence="7" id="KW-0804">Transcription</keyword>
<dbReference type="PROSITE" id="PS00028">
    <property type="entry name" value="ZINC_FINGER_C2H2_1"/>
    <property type="match status" value="1"/>
</dbReference>
<evidence type="ECO:0000256" key="1">
    <source>
        <dbReference type="ARBA" id="ARBA00004123"/>
    </source>
</evidence>
<keyword evidence="4 9" id="KW-0863">Zinc-finger</keyword>
<dbReference type="PROSITE" id="PS50157">
    <property type="entry name" value="ZINC_FINGER_C2H2_2"/>
    <property type="match status" value="1"/>
</dbReference>
<reference evidence="11" key="1">
    <citation type="journal article" date="2023" name="Nat. Commun.">
        <title>Diploid and tetraploid genomes of Acorus and the evolution of monocots.</title>
        <authorList>
            <person name="Ma L."/>
            <person name="Liu K.W."/>
            <person name="Li Z."/>
            <person name="Hsiao Y.Y."/>
            <person name="Qi Y."/>
            <person name="Fu T."/>
            <person name="Tang G.D."/>
            <person name="Zhang D."/>
            <person name="Sun W.H."/>
            <person name="Liu D.K."/>
            <person name="Li Y."/>
            <person name="Chen G.Z."/>
            <person name="Liu X.D."/>
            <person name="Liao X.Y."/>
            <person name="Jiang Y.T."/>
            <person name="Yu X."/>
            <person name="Hao Y."/>
            <person name="Huang J."/>
            <person name="Zhao X.W."/>
            <person name="Ke S."/>
            <person name="Chen Y.Y."/>
            <person name="Wu W.L."/>
            <person name="Hsu J.L."/>
            <person name="Lin Y.F."/>
            <person name="Huang M.D."/>
            <person name="Li C.Y."/>
            <person name="Huang L."/>
            <person name="Wang Z.W."/>
            <person name="Zhao X."/>
            <person name="Zhong W.Y."/>
            <person name="Peng D.H."/>
            <person name="Ahmad S."/>
            <person name="Lan S."/>
            <person name="Zhang J.S."/>
            <person name="Tsai W.C."/>
            <person name="Van de Peer Y."/>
            <person name="Liu Z.J."/>
        </authorList>
    </citation>
    <scope>NUCLEOTIDE SEQUENCE</scope>
    <source>
        <strain evidence="11">SCP</strain>
    </source>
</reference>
<dbReference type="InterPro" id="IPR036236">
    <property type="entry name" value="Znf_C2H2_sf"/>
</dbReference>
<dbReference type="GO" id="GO:0005634">
    <property type="term" value="C:nucleus"/>
    <property type="evidence" value="ECO:0007669"/>
    <property type="project" value="UniProtKB-SubCell"/>
</dbReference>
<dbReference type="InterPro" id="IPR044300">
    <property type="entry name" value="STOP1/2"/>
</dbReference>
<sequence>MDPTDPKIPLRNLSLLSDKVDSLCRLLSGSPIPPHRLEWVASEISSAIHGTIINATALLSSSSSSSPFTETNGGDGDIIEMDAEALLAEHVHVCEVCGKGFKRDANLRMHMRAHGNRFKSVEALSKPTIDGPASSVPATRFSCPFVGCSRNRSHTRFRPLKSLACVRTHFKRSHCPKVYTCERCGSKSFSVLGDLKSHQRHCGEERQRWQCSCGTCFSRKDKLLGHVALFEGHLVVEDDGEGQVKEEWRDDHVTGGEEELDPSFFEGLFDWFSELEPQIDL</sequence>
<protein>
    <recommendedName>
        <fullName evidence="10">C2H2-type domain-containing protein</fullName>
    </recommendedName>
</protein>
<comment type="subcellular location">
    <subcellularLocation>
        <location evidence="1">Nucleus</location>
    </subcellularLocation>
</comment>
<dbReference type="Proteomes" id="UP001179952">
    <property type="component" value="Unassembled WGS sequence"/>
</dbReference>
<comment type="caution">
    <text evidence="11">The sequence shown here is derived from an EMBL/GenBank/DDBJ whole genome shotgun (WGS) entry which is preliminary data.</text>
</comment>
<evidence type="ECO:0000256" key="8">
    <source>
        <dbReference type="ARBA" id="ARBA00023242"/>
    </source>
</evidence>
<dbReference type="InterPro" id="IPR059161">
    <property type="entry name" value="Znf-C2H2_STOP1/2_3rd"/>
</dbReference>
<dbReference type="PANTHER" id="PTHR46352:SF14">
    <property type="entry name" value="PROTEIN SENSITIVE TO PROTON RHIZOTOXICITY 2-LIKE"/>
    <property type="match status" value="1"/>
</dbReference>
<dbReference type="SMART" id="SM00355">
    <property type="entry name" value="ZnF_C2H2"/>
    <property type="match status" value="3"/>
</dbReference>
<evidence type="ECO:0000256" key="9">
    <source>
        <dbReference type="PROSITE-ProRule" id="PRU00042"/>
    </source>
</evidence>
<dbReference type="GO" id="GO:0010044">
    <property type="term" value="P:response to aluminum ion"/>
    <property type="evidence" value="ECO:0007669"/>
    <property type="project" value="InterPro"/>
</dbReference>
<keyword evidence="8" id="KW-0539">Nucleus</keyword>
<feature type="domain" description="C2H2-type" evidence="10">
    <location>
        <begin position="92"/>
        <end position="119"/>
    </location>
</feature>
<evidence type="ECO:0000256" key="7">
    <source>
        <dbReference type="ARBA" id="ARBA00023163"/>
    </source>
</evidence>
<dbReference type="Pfam" id="PF23118">
    <property type="entry name" value="zf-C2H2_STOP2_C"/>
    <property type="match status" value="1"/>
</dbReference>
<evidence type="ECO:0000256" key="5">
    <source>
        <dbReference type="ARBA" id="ARBA00022833"/>
    </source>
</evidence>
<reference evidence="11" key="2">
    <citation type="submission" date="2023-06" db="EMBL/GenBank/DDBJ databases">
        <authorList>
            <person name="Ma L."/>
            <person name="Liu K.-W."/>
            <person name="Li Z."/>
            <person name="Hsiao Y.-Y."/>
            <person name="Qi Y."/>
            <person name="Fu T."/>
            <person name="Tang G."/>
            <person name="Zhang D."/>
            <person name="Sun W.-H."/>
            <person name="Liu D.-K."/>
            <person name="Li Y."/>
            <person name="Chen G.-Z."/>
            <person name="Liu X.-D."/>
            <person name="Liao X.-Y."/>
            <person name="Jiang Y.-T."/>
            <person name="Yu X."/>
            <person name="Hao Y."/>
            <person name="Huang J."/>
            <person name="Zhao X.-W."/>
            <person name="Ke S."/>
            <person name="Chen Y.-Y."/>
            <person name="Wu W.-L."/>
            <person name="Hsu J.-L."/>
            <person name="Lin Y.-F."/>
            <person name="Huang M.-D."/>
            <person name="Li C.-Y."/>
            <person name="Huang L."/>
            <person name="Wang Z.-W."/>
            <person name="Zhao X."/>
            <person name="Zhong W.-Y."/>
            <person name="Peng D.-H."/>
            <person name="Ahmad S."/>
            <person name="Lan S."/>
            <person name="Zhang J.-S."/>
            <person name="Tsai W.-C."/>
            <person name="Van De Peer Y."/>
            <person name="Liu Z.-J."/>
        </authorList>
    </citation>
    <scope>NUCLEOTIDE SEQUENCE</scope>
    <source>
        <strain evidence="11">SCP</strain>
        <tissue evidence="11">Leaves</tissue>
    </source>
</reference>
<keyword evidence="12" id="KW-1185">Reference proteome</keyword>
<keyword evidence="3" id="KW-0677">Repeat</keyword>
<evidence type="ECO:0000259" key="10">
    <source>
        <dbReference type="PROSITE" id="PS50157"/>
    </source>
</evidence>
<proteinExistence type="predicted"/>
<evidence type="ECO:0000256" key="2">
    <source>
        <dbReference type="ARBA" id="ARBA00022723"/>
    </source>
</evidence>
<organism evidence="11 12">
    <name type="scientific">Acorus gramineus</name>
    <name type="common">Dwarf sweet flag</name>
    <dbReference type="NCBI Taxonomy" id="55184"/>
    <lineage>
        <taxon>Eukaryota</taxon>
        <taxon>Viridiplantae</taxon>
        <taxon>Streptophyta</taxon>
        <taxon>Embryophyta</taxon>
        <taxon>Tracheophyta</taxon>
        <taxon>Spermatophyta</taxon>
        <taxon>Magnoliopsida</taxon>
        <taxon>Liliopsida</taxon>
        <taxon>Acoraceae</taxon>
        <taxon>Acorus</taxon>
    </lineage>
</organism>
<evidence type="ECO:0000313" key="11">
    <source>
        <dbReference type="EMBL" id="KAK1263817.1"/>
    </source>
</evidence>
<dbReference type="PANTHER" id="PTHR46352">
    <property type="entry name" value="PROTEIN SENSITIVE TO PROTON RHIZOTOXICITY 1"/>
    <property type="match status" value="1"/>
</dbReference>
<evidence type="ECO:0000313" key="12">
    <source>
        <dbReference type="Proteomes" id="UP001179952"/>
    </source>
</evidence>